<keyword evidence="3" id="KW-1185">Reference proteome</keyword>
<feature type="transmembrane region" description="Helical" evidence="1">
    <location>
        <begin position="26"/>
        <end position="49"/>
    </location>
</feature>
<protein>
    <submittedName>
        <fullName evidence="2">Uncharacterized protein</fullName>
    </submittedName>
</protein>
<evidence type="ECO:0000256" key="1">
    <source>
        <dbReference type="SAM" id="Phobius"/>
    </source>
</evidence>
<reference evidence="2" key="1">
    <citation type="journal article" date="2014" name="Int. J. Syst. Evol. Microbiol.">
        <title>Complete genome sequence of Corynebacterium casei LMG S-19264T (=DSM 44701T), isolated from a smear-ripened cheese.</title>
        <authorList>
            <consortium name="US DOE Joint Genome Institute (JGI-PGF)"/>
            <person name="Walter F."/>
            <person name="Albersmeier A."/>
            <person name="Kalinowski J."/>
            <person name="Ruckert C."/>
        </authorList>
    </citation>
    <scope>NUCLEOTIDE SEQUENCE</scope>
    <source>
        <strain evidence="2">VKM B-2789</strain>
    </source>
</reference>
<proteinExistence type="predicted"/>
<dbReference type="Pfam" id="PF07332">
    <property type="entry name" value="Phage_holin_3_6"/>
    <property type="match status" value="1"/>
</dbReference>
<evidence type="ECO:0000313" key="2">
    <source>
        <dbReference type="EMBL" id="GLK83348.1"/>
    </source>
</evidence>
<gene>
    <name evidence="2" type="ORF">GCM10017653_14170</name>
</gene>
<evidence type="ECO:0000313" key="3">
    <source>
        <dbReference type="Proteomes" id="UP001143330"/>
    </source>
</evidence>
<reference evidence="2" key="2">
    <citation type="submission" date="2023-01" db="EMBL/GenBank/DDBJ databases">
        <authorList>
            <person name="Sun Q."/>
            <person name="Evtushenko L."/>
        </authorList>
    </citation>
    <scope>NUCLEOTIDE SEQUENCE</scope>
    <source>
        <strain evidence="2">VKM B-2789</strain>
    </source>
</reference>
<comment type="caution">
    <text evidence="2">The sequence shown here is derived from an EMBL/GenBank/DDBJ whole genome shotgun (WGS) entry which is preliminary data.</text>
</comment>
<keyword evidence="1" id="KW-1133">Transmembrane helix</keyword>
<feature type="transmembrane region" description="Helical" evidence="1">
    <location>
        <begin position="56"/>
        <end position="79"/>
    </location>
</feature>
<organism evidence="2 3">
    <name type="scientific">Ancylobacter defluvii</name>
    <dbReference type="NCBI Taxonomy" id="1282440"/>
    <lineage>
        <taxon>Bacteria</taxon>
        <taxon>Pseudomonadati</taxon>
        <taxon>Pseudomonadota</taxon>
        <taxon>Alphaproteobacteria</taxon>
        <taxon>Hyphomicrobiales</taxon>
        <taxon>Xanthobacteraceae</taxon>
        <taxon>Ancylobacter</taxon>
    </lineage>
</organism>
<accession>A0A9W6JXT2</accession>
<dbReference type="EMBL" id="BSFM01000006">
    <property type="protein sequence ID" value="GLK83348.1"/>
    <property type="molecule type" value="Genomic_DNA"/>
</dbReference>
<sequence>MLKLLAGFVGAEVNLALRRAATTVLLLLLGALLFGGALVALMVALFIALAEAYDPVVAALLIAALSFVVGIFLLIAAYARLKSPSRRAASPFAGLRAAPIRPPEGPAVPPAPPLAAQTVVGIAAIAAITGLILGRRI</sequence>
<dbReference type="InterPro" id="IPR009937">
    <property type="entry name" value="Phage_holin_3_6"/>
</dbReference>
<keyword evidence="1" id="KW-0812">Transmembrane</keyword>
<keyword evidence="1" id="KW-0472">Membrane</keyword>
<dbReference type="Proteomes" id="UP001143330">
    <property type="component" value="Unassembled WGS sequence"/>
</dbReference>
<feature type="transmembrane region" description="Helical" evidence="1">
    <location>
        <begin position="114"/>
        <end position="134"/>
    </location>
</feature>
<name>A0A9W6JXT2_9HYPH</name>
<dbReference type="RefSeq" id="WP_213366882.1">
    <property type="nucleotide sequence ID" value="NZ_BSFM01000006.1"/>
</dbReference>
<dbReference type="AlphaFoldDB" id="A0A9W6JXT2"/>